<keyword evidence="3" id="KW-0449">Lipoprotein</keyword>
<dbReference type="Proteomes" id="UP000004162">
    <property type="component" value="Unassembled WGS sequence"/>
</dbReference>
<evidence type="ECO:0000313" key="4">
    <source>
        <dbReference type="Proteomes" id="UP000004162"/>
    </source>
</evidence>
<gene>
    <name evidence="3" type="ORF">CferDRAFT_1655</name>
</gene>
<accession>Q0YT94</accession>
<sequence length="284" mass="32885">MYDGYFSAVGVSSTKPPATVTALVNEGYAKAERLFAKKDYTGASLALESLIFTSRATALEDDVLFLLAQSYYRSKEYLLAGDIYSRLLQQMPSTPYAKTAQFMLAKSYEQLSPHYELDQQYTVKAIDQFSVYLDLYPVTDSLKISNEVDTYRELLKINPDNQSYKESYARASAQYARVDTVRYAARTIKEFREKLARNSFSIARNYVQLGKYKAAEIFYDEVIRRFSDTGYIHQSWSGKIDMQMKRKKWFDAEQSLDQYLQLYPAKEKEMAGEREKIIRNLKNS</sequence>
<protein>
    <submittedName>
        <fullName evidence="3">Putative lipoprotein</fullName>
    </submittedName>
</protein>
<evidence type="ECO:0000313" key="3">
    <source>
        <dbReference type="EMBL" id="EAT59648.1"/>
    </source>
</evidence>
<dbReference type="InterPro" id="IPR011990">
    <property type="entry name" value="TPR-like_helical_dom_sf"/>
</dbReference>
<evidence type="ECO:0000259" key="2">
    <source>
        <dbReference type="Pfam" id="PF13525"/>
    </source>
</evidence>
<feature type="domain" description="Outer membrane lipoprotein BamD-like" evidence="2">
    <location>
        <begin position="25"/>
        <end position="139"/>
    </location>
</feature>
<keyword evidence="1" id="KW-0732">Signal</keyword>
<dbReference type="OrthoDB" id="9770761at2"/>
<comment type="caution">
    <text evidence="3">The sequence shown here is derived from an EMBL/GenBank/DDBJ whole genome shotgun (WGS) entry which is preliminary data.</text>
</comment>
<name>Q0YT94_9CHLB</name>
<keyword evidence="4" id="KW-1185">Reference proteome</keyword>
<organism evidence="3 4">
    <name type="scientific">Chlorobium ferrooxidans DSM 13031</name>
    <dbReference type="NCBI Taxonomy" id="377431"/>
    <lineage>
        <taxon>Bacteria</taxon>
        <taxon>Pseudomonadati</taxon>
        <taxon>Chlorobiota</taxon>
        <taxon>Chlorobiia</taxon>
        <taxon>Chlorobiales</taxon>
        <taxon>Chlorobiaceae</taxon>
        <taxon>Chlorobium/Pelodictyon group</taxon>
        <taxon>Chlorobium</taxon>
    </lineage>
</organism>
<dbReference type="AlphaFoldDB" id="Q0YT94"/>
<dbReference type="Gene3D" id="1.25.40.10">
    <property type="entry name" value="Tetratricopeptide repeat domain"/>
    <property type="match status" value="1"/>
</dbReference>
<reference evidence="3 4" key="1">
    <citation type="submission" date="2006-07" db="EMBL/GenBank/DDBJ databases">
        <title>Annotation of the draft genome assembly of Chlorobium ferroxidans DSM 13031.</title>
        <authorList>
            <consortium name="US DOE Joint Genome Institute (JGI-ORNL)"/>
            <person name="Larimer F."/>
            <person name="Land M."/>
            <person name="Hauser L."/>
        </authorList>
    </citation>
    <scope>NUCLEOTIDE SEQUENCE [LARGE SCALE GENOMIC DNA]</scope>
    <source>
        <strain evidence="3 4">DSM 13031</strain>
    </source>
</reference>
<evidence type="ECO:0000256" key="1">
    <source>
        <dbReference type="ARBA" id="ARBA00022729"/>
    </source>
</evidence>
<dbReference type="SUPFAM" id="SSF48452">
    <property type="entry name" value="TPR-like"/>
    <property type="match status" value="1"/>
</dbReference>
<dbReference type="Pfam" id="PF13525">
    <property type="entry name" value="YfiO"/>
    <property type="match status" value="1"/>
</dbReference>
<reference evidence="3 4" key="2">
    <citation type="submission" date="2006-07" db="EMBL/GenBank/DDBJ databases">
        <title>Sequencing of the draft genome and assembly of Chlorobium ferroxidans DSM 13031.</title>
        <authorList>
            <consortium name="US DOE Joint Genome Institute (JGI-PGF)"/>
            <person name="Copeland A."/>
            <person name="Lucas S."/>
            <person name="Lapidus A."/>
            <person name="Barry K."/>
            <person name="Glavina del Rio T."/>
            <person name="Dalin E."/>
            <person name="Tice H."/>
            <person name="Bruce D."/>
            <person name="Pitluck S."/>
            <person name="Richardson P."/>
        </authorList>
    </citation>
    <scope>NUCLEOTIDE SEQUENCE [LARGE SCALE GENOMIC DNA]</scope>
    <source>
        <strain evidence="3 4">DSM 13031</strain>
    </source>
</reference>
<proteinExistence type="predicted"/>
<dbReference type="InterPro" id="IPR039565">
    <property type="entry name" value="BamD-like"/>
</dbReference>
<dbReference type="EMBL" id="AASE01000003">
    <property type="protein sequence ID" value="EAT59648.1"/>
    <property type="molecule type" value="Genomic_DNA"/>
</dbReference>